<proteinExistence type="predicted"/>
<feature type="transmembrane region" description="Helical" evidence="1">
    <location>
        <begin position="55"/>
        <end position="79"/>
    </location>
</feature>
<comment type="caution">
    <text evidence="2">The sequence shown here is derived from an EMBL/GenBank/DDBJ whole genome shotgun (WGS) entry which is preliminary data.</text>
</comment>
<dbReference type="EMBL" id="DVOB01000059">
    <property type="protein sequence ID" value="HIU95605.1"/>
    <property type="molecule type" value="Genomic_DNA"/>
</dbReference>
<feature type="transmembrane region" description="Helical" evidence="1">
    <location>
        <begin position="26"/>
        <end position="43"/>
    </location>
</feature>
<gene>
    <name evidence="2" type="ORF">IAD25_02710</name>
</gene>
<evidence type="ECO:0000313" key="2">
    <source>
        <dbReference type="EMBL" id="HIU95605.1"/>
    </source>
</evidence>
<keyword evidence="1" id="KW-1133">Transmembrane helix</keyword>
<reference evidence="2" key="1">
    <citation type="submission" date="2020-10" db="EMBL/GenBank/DDBJ databases">
        <authorList>
            <person name="Gilroy R."/>
        </authorList>
    </citation>
    <scope>NUCLEOTIDE SEQUENCE</scope>
    <source>
        <strain evidence="2">ChiSjej4B22-8349</strain>
    </source>
</reference>
<dbReference type="InterPro" id="IPR010540">
    <property type="entry name" value="CmpB_TMEM229"/>
</dbReference>
<keyword evidence="1" id="KW-0472">Membrane</keyword>
<dbReference type="PROSITE" id="PS51257">
    <property type="entry name" value="PROKAR_LIPOPROTEIN"/>
    <property type="match status" value="1"/>
</dbReference>
<dbReference type="Pfam" id="PF06541">
    <property type="entry name" value="ABC_trans_CmpB"/>
    <property type="match status" value="1"/>
</dbReference>
<organism evidence="2 3">
    <name type="scientific">Candidatus Allocopromorpha excrementipullorum</name>
    <dbReference type="NCBI Taxonomy" id="2840743"/>
    <lineage>
        <taxon>Bacteria</taxon>
        <taxon>Bacillati</taxon>
        <taxon>Bacillota</taxon>
        <taxon>Clostridia</taxon>
        <taxon>Eubacteriales</taxon>
        <taxon>Eubacteriaceae</taxon>
        <taxon>Eubacteriaceae incertae sedis</taxon>
        <taxon>Candidatus Allocopromorpha</taxon>
    </lineage>
</organism>
<evidence type="ECO:0008006" key="4">
    <source>
        <dbReference type="Google" id="ProtNLM"/>
    </source>
</evidence>
<protein>
    <recommendedName>
        <fullName evidence="4">ABC-transporter type IV</fullName>
    </recommendedName>
</protein>
<dbReference type="Proteomes" id="UP000824130">
    <property type="component" value="Unassembled WGS sequence"/>
</dbReference>
<keyword evidence="1" id="KW-0812">Transmembrane</keyword>
<name>A0A9D1SUA4_9FIRM</name>
<accession>A0A9D1SUA4</accession>
<reference evidence="2" key="2">
    <citation type="journal article" date="2021" name="PeerJ">
        <title>Extensive microbial diversity within the chicken gut microbiome revealed by metagenomics and culture.</title>
        <authorList>
            <person name="Gilroy R."/>
            <person name="Ravi A."/>
            <person name="Getino M."/>
            <person name="Pursley I."/>
            <person name="Horton D.L."/>
            <person name="Alikhan N.F."/>
            <person name="Baker D."/>
            <person name="Gharbi K."/>
            <person name="Hall N."/>
            <person name="Watson M."/>
            <person name="Adriaenssens E.M."/>
            <person name="Foster-Nyarko E."/>
            <person name="Jarju S."/>
            <person name="Secka A."/>
            <person name="Antonio M."/>
            <person name="Oren A."/>
            <person name="Chaudhuri R.R."/>
            <person name="La Ragione R."/>
            <person name="Hildebrand F."/>
            <person name="Pallen M.J."/>
        </authorList>
    </citation>
    <scope>NUCLEOTIDE SEQUENCE</scope>
    <source>
        <strain evidence="2">ChiSjej4B22-8349</strain>
    </source>
</reference>
<evidence type="ECO:0000256" key="1">
    <source>
        <dbReference type="SAM" id="Phobius"/>
    </source>
</evidence>
<dbReference type="AlphaFoldDB" id="A0A9D1SUA4"/>
<sequence length="134" mass="15146">MRFIVFLTGAAGYSMIEYLFRGYTHWSMVLTGGACLLTFYFYTEEFKDTPTLAKAAVGALIFTGFEFAVGIVVNVWFGWDVWNYSRQIGNVMGQICPKYTLAWFIICLTLLSVWEIIGMAVKGGPPLDQNRKVL</sequence>
<feature type="transmembrane region" description="Helical" evidence="1">
    <location>
        <begin position="99"/>
        <end position="121"/>
    </location>
</feature>
<evidence type="ECO:0000313" key="3">
    <source>
        <dbReference type="Proteomes" id="UP000824130"/>
    </source>
</evidence>